<evidence type="ECO:0008006" key="3">
    <source>
        <dbReference type="Google" id="ProtNLM"/>
    </source>
</evidence>
<dbReference type="SUPFAM" id="SSF48371">
    <property type="entry name" value="ARM repeat"/>
    <property type="match status" value="1"/>
</dbReference>
<keyword evidence="2" id="KW-1185">Reference proteome</keyword>
<dbReference type="InterPro" id="IPR016024">
    <property type="entry name" value="ARM-type_fold"/>
</dbReference>
<dbReference type="AlphaFoldDB" id="A0A6A6N3L7"/>
<proteinExistence type="predicted"/>
<dbReference type="Proteomes" id="UP000467840">
    <property type="component" value="Chromosome 10"/>
</dbReference>
<reference evidence="1 2" key="1">
    <citation type="journal article" date="2020" name="Mol. Plant">
        <title>The Chromosome-Based Rubber Tree Genome Provides New Insights into Spurge Genome Evolution and Rubber Biosynthesis.</title>
        <authorList>
            <person name="Liu J."/>
            <person name="Shi C."/>
            <person name="Shi C.C."/>
            <person name="Li W."/>
            <person name="Zhang Q.J."/>
            <person name="Zhang Y."/>
            <person name="Li K."/>
            <person name="Lu H.F."/>
            <person name="Shi C."/>
            <person name="Zhu S.T."/>
            <person name="Xiao Z.Y."/>
            <person name="Nan H."/>
            <person name="Yue Y."/>
            <person name="Zhu X.G."/>
            <person name="Wu Y."/>
            <person name="Hong X.N."/>
            <person name="Fan G.Y."/>
            <person name="Tong Y."/>
            <person name="Zhang D."/>
            <person name="Mao C.L."/>
            <person name="Liu Y.L."/>
            <person name="Hao S.J."/>
            <person name="Liu W.Q."/>
            <person name="Lv M.Q."/>
            <person name="Zhang H.B."/>
            <person name="Liu Y."/>
            <person name="Hu-Tang G.R."/>
            <person name="Wang J.P."/>
            <person name="Wang J.H."/>
            <person name="Sun Y.H."/>
            <person name="Ni S.B."/>
            <person name="Chen W.B."/>
            <person name="Zhang X.C."/>
            <person name="Jiao Y.N."/>
            <person name="Eichler E.E."/>
            <person name="Li G.H."/>
            <person name="Liu X."/>
            <person name="Gao L.Z."/>
        </authorList>
    </citation>
    <scope>NUCLEOTIDE SEQUENCE [LARGE SCALE GENOMIC DNA]</scope>
    <source>
        <strain evidence="2">cv. GT1</strain>
        <tissue evidence="1">Leaf</tissue>
    </source>
</reference>
<sequence>MSSNLTSSTRVKPTIESEWYIPGGFGRRGGSAKNLDKWDHESKGFFRASRRRLQHPCSCIAKESWLLVPAYNIRNQSQLALELRERAPRAKYLSRSKSPNVQSRNFSSFNRSRDELSIEEEAERKIGWLLKFFFAGTATFVAYQFFPYMGDNLVQQSISLLQVKDPFFKRTGASRLARFAVDDERRKKIVELGGAQELVNMLEDAKEDSTRISALKALAALSHSDEAVGALHHAGAFSVIKSTPDSLEESEIKNYKSSLLKRFQDLRYDS</sequence>
<dbReference type="PANTHER" id="PTHR47673">
    <property type="entry name" value="ARM REPEAT SUPERFAMILY PROTEIN"/>
    <property type="match status" value="1"/>
</dbReference>
<gene>
    <name evidence="1" type="ORF">GH714_013685</name>
</gene>
<dbReference type="EMBL" id="JAAGAX010000003">
    <property type="protein sequence ID" value="KAF2319166.1"/>
    <property type="molecule type" value="Genomic_DNA"/>
</dbReference>
<evidence type="ECO:0000313" key="2">
    <source>
        <dbReference type="Proteomes" id="UP000467840"/>
    </source>
</evidence>
<name>A0A6A6N3L7_HEVBR</name>
<dbReference type="PANTHER" id="PTHR47673:SF1">
    <property type="entry name" value="ARM REPEAT SUPERFAMILY PROTEIN"/>
    <property type="match status" value="1"/>
</dbReference>
<dbReference type="Gene3D" id="1.25.10.10">
    <property type="entry name" value="Leucine-rich Repeat Variant"/>
    <property type="match status" value="1"/>
</dbReference>
<evidence type="ECO:0000313" key="1">
    <source>
        <dbReference type="EMBL" id="KAF2319166.1"/>
    </source>
</evidence>
<dbReference type="InterPro" id="IPR011989">
    <property type="entry name" value="ARM-like"/>
</dbReference>
<accession>A0A6A6N3L7</accession>
<protein>
    <recommendedName>
        <fullName evidence="3">Armadillo repeat-containing domain-containing protein</fullName>
    </recommendedName>
</protein>
<comment type="caution">
    <text evidence="1">The sequence shown here is derived from an EMBL/GenBank/DDBJ whole genome shotgun (WGS) entry which is preliminary data.</text>
</comment>
<organism evidence="1 2">
    <name type="scientific">Hevea brasiliensis</name>
    <name type="common">Para rubber tree</name>
    <name type="synonym">Siphonia brasiliensis</name>
    <dbReference type="NCBI Taxonomy" id="3981"/>
    <lineage>
        <taxon>Eukaryota</taxon>
        <taxon>Viridiplantae</taxon>
        <taxon>Streptophyta</taxon>
        <taxon>Embryophyta</taxon>
        <taxon>Tracheophyta</taxon>
        <taxon>Spermatophyta</taxon>
        <taxon>Magnoliopsida</taxon>
        <taxon>eudicotyledons</taxon>
        <taxon>Gunneridae</taxon>
        <taxon>Pentapetalae</taxon>
        <taxon>rosids</taxon>
        <taxon>fabids</taxon>
        <taxon>Malpighiales</taxon>
        <taxon>Euphorbiaceae</taxon>
        <taxon>Crotonoideae</taxon>
        <taxon>Micrandreae</taxon>
        <taxon>Hevea</taxon>
    </lineage>
</organism>